<dbReference type="InterPro" id="IPR020841">
    <property type="entry name" value="PKS_Beta-ketoAc_synthase_dom"/>
</dbReference>
<reference evidence="10 11" key="2">
    <citation type="journal article" date="2016" name="Microb. Ecol.">
        <title>Genome Characteristics of a Novel Type I Methanotroph (Sn10-6) Isolated from a Flooded Indian Rice Field.</title>
        <authorList>
            <person name="Rahalkar M.C."/>
            <person name="Pandit P.S."/>
            <person name="Dhakephalkar P.K."/>
            <person name="Pore S."/>
            <person name="Arora P."/>
            <person name="Kapse N."/>
        </authorList>
    </citation>
    <scope>NUCLEOTIDE SEQUENCE [LARGE SCALE GENOMIC DNA]</scope>
    <source>
        <strain evidence="10 11">Sn10-6</strain>
    </source>
</reference>
<dbReference type="PANTHER" id="PTHR43775">
    <property type="entry name" value="FATTY ACID SYNTHASE"/>
    <property type="match status" value="1"/>
</dbReference>
<dbReference type="SUPFAM" id="SSF53901">
    <property type="entry name" value="Thiolase-like"/>
    <property type="match status" value="1"/>
</dbReference>
<comment type="pathway">
    <text evidence="2">Lipid metabolism; fatty acid biosynthesis.</text>
</comment>
<dbReference type="InterPro" id="IPR054514">
    <property type="entry name" value="RhiE-like_linker"/>
</dbReference>
<evidence type="ECO:0000256" key="6">
    <source>
        <dbReference type="ARBA" id="ARBA00022679"/>
    </source>
</evidence>
<dbReference type="Gene3D" id="3.40.47.10">
    <property type="match status" value="1"/>
</dbReference>
<dbReference type="InterPro" id="IPR014030">
    <property type="entry name" value="Ketoacyl_synth_N"/>
</dbReference>
<sequence>MRDGVDTITEVPLSRWDWRDYYGDPHEQKGKTRVKWGGFIDYADCFDAEFFGITPKEALAMDPQCRLFIETVWAAIEDAGYAPSGLSGQRVGVFAGVATADYKDLLNQAKQEGLLDTPIEPFPFMVANRVSYLLNLKGPSEAIDTACSSSLIAVHRALEALRHGQCESALVGGVNLIAHPRITIASSQAGMLSPDGRCMTFDSRANGYVRSEGVAVLWLKPLAQAVSDGDAIYGVITASGENHGGRASSPTAPNGQAQKQLLLDTYQRYGINPATISYIEAHGTGTELGDPVEVNALISAFSEYGVAVGQPYCGLGSVKTNIGHLEAAAGVAGIIKVLLMLKQGQLAGNPHLQTPNPYLRLEATPFYLVKNTCAWPKPYDEQGGLLPRRAGVSGFGVGGSNAHVIIDEWLESDVVVNTDVPVLIVLSAKTQSALLLQAQLLADYLTEHSVELPALAYTLYTGRDAMAQRLSLIVSSQQELIAKLHQLSAGQLPDACWRGSVSDDNTVLASPQKTLRCVSTGMGKRGGD</sequence>
<dbReference type="GO" id="GO:0071770">
    <property type="term" value="P:DIM/DIP cell wall layer assembly"/>
    <property type="evidence" value="ECO:0007669"/>
    <property type="project" value="TreeGrafter"/>
</dbReference>
<evidence type="ECO:0000259" key="9">
    <source>
        <dbReference type="PROSITE" id="PS52004"/>
    </source>
</evidence>
<evidence type="ECO:0000256" key="5">
    <source>
        <dbReference type="ARBA" id="ARBA00022553"/>
    </source>
</evidence>
<dbReference type="Pfam" id="PF02801">
    <property type="entry name" value="Ketoacyl-synt_C"/>
    <property type="match status" value="1"/>
</dbReference>
<dbReference type="SMART" id="SM00825">
    <property type="entry name" value="PKS_KS"/>
    <property type="match status" value="1"/>
</dbReference>
<evidence type="ECO:0000256" key="1">
    <source>
        <dbReference type="ARBA" id="ARBA00004792"/>
    </source>
</evidence>
<keyword evidence="11" id="KW-1185">Reference proteome</keyword>
<evidence type="ECO:0000256" key="2">
    <source>
        <dbReference type="ARBA" id="ARBA00005194"/>
    </source>
</evidence>
<dbReference type="PROSITE" id="PS52004">
    <property type="entry name" value="KS3_2"/>
    <property type="match status" value="1"/>
</dbReference>
<dbReference type="PANTHER" id="PTHR43775:SF37">
    <property type="entry name" value="SI:DKEY-61P9.11"/>
    <property type="match status" value="1"/>
</dbReference>
<keyword evidence="6 8" id="KW-0808">Transferase</keyword>
<dbReference type="InterPro" id="IPR016039">
    <property type="entry name" value="Thiolase-like"/>
</dbReference>
<evidence type="ECO:0000313" key="11">
    <source>
        <dbReference type="Proteomes" id="UP000033684"/>
    </source>
</evidence>
<dbReference type="Proteomes" id="UP000033684">
    <property type="component" value="Unassembled WGS sequence"/>
</dbReference>
<dbReference type="Gene3D" id="1.10.1240.100">
    <property type="match status" value="1"/>
</dbReference>
<dbReference type="GO" id="GO:0006633">
    <property type="term" value="P:fatty acid biosynthetic process"/>
    <property type="evidence" value="ECO:0007669"/>
    <property type="project" value="UniProtKB-UniPathway"/>
</dbReference>
<comment type="caution">
    <text evidence="10">The sequence shown here is derived from an EMBL/GenBank/DDBJ whole genome shotgun (WGS) entry which is preliminary data.</text>
</comment>
<organism evidence="10 11">
    <name type="scientific">Methylocucumis oryzae</name>
    <dbReference type="NCBI Taxonomy" id="1632867"/>
    <lineage>
        <taxon>Bacteria</taxon>
        <taxon>Pseudomonadati</taxon>
        <taxon>Pseudomonadota</taxon>
        <taxon>Gammaproteobacteria</taxon>
        <taxon>Methylococcales</taxon>
        <taxon>Methylococcaceae</taxon>
        <taxon>Methylocucumis</taxon>
    </lineage>
</organism>
<proteinExistence type="inferred from homology"/>
<dbReference type="AlphaFoldDB" id="A0A0F3IMX3"/>
<dbReference type="GO" id="GO:0005886">
    <property type="term" value="C:plasma membrane"/>
    <property type="evidence" value="ECO:0007669"/>
    <property type="project" value="TreeGrafter"/>
</dbReference>
<dbReference type="EMBL" id="LAJX01000078">
    <property type="protein sequence ID" value="KJV06899.1"/>
    <property type="molecule type" value="Genomic_DNA"/>
</dbReference>
<accession>A0A0F3IMX3</accession>
<gene>
    <name evidence="10" type="ORF">VZ94_08320</name>
</gene>
<dbReference type="PATRIC" id="fig|1632867.3.peg.5339"/>
<keyword evidence="7" id="KW-0677">Repeat</keyword>
<dbReference type="GO" id="GO:0005737">
    <property type="term" value="C:cytoplasm"/>
    <property type="evidence" value="ECO:0007669"/>
    <property type="project" value="TreeGrafter"/>
</dbReference>
<dbReference type="PROSITE" id="PS00606">
    <property type="entry name" value="KS3_1"/>
    <property type="match status" value="1"/>
</dbReference>
<protein>
    <recommendedName>
        <fullName evidence="9">Ketosynthase family 3 (KS3) domain-containing protein</fullName>
    </recommendedName>
</protein>
<dbReference type="GO" id="GO:0004315">
    <property type="term" value="F:3-oxoacyl-[acyl-carrier-protein] synthase activity"/>
    <property type="evidence" value="ECO:0007669"/>
    <property type="project" value="InterPro"/>
</dbReference>
<dbReference type="GO" id="GO:0004312">
    <property type="term" value="F:fatty acid synthase activity"/>
    <property type="evidence" value="ECO:0007669"/>
    <property type="project" value="TreeGrafter"/>
</dbReference>
<evidence type="ECO:0000256" key="7">
    <source>
        <dbReference type="ARBA" id="ARBA00022737"/>
    </source>
</evidence>
<comment type="similarity">
    <text evidence="8">Belongs to the thiolase-like superfamily. Beta-ketoacyl-ACP synthases family.</text>
</comment>
<name>A0A0F3IMX3_9GAMM</name>
<keyword evidence="4" id="KW-0963">Cytoplasm</keyword>
<evidence type="ECO:0000256" key="8">
    <source>
        <dbReference type="RuleBase" id="RU003694"/>
    </source>
</evidence>
<dbReference type="InterPro" id="IPR050091">
    <property type="entry name" value="PKS_NRPS_Biosynth_Enz"/>
</dbReference>
<keyword evidence="3" id="KW-0596">Phosphopantetheine</keyword>
<keyword evidence="5" id="KW-0597">Phosphoprotein</keyword>
<dbReference type="UniPathway" id="UPA00094"/>
<dbReference type="InterPro" id="IPR018201">
    <property type="entry name" value="Ketoacyl_synth_AS"/>
</dbReference>
<evidence type="ECO:0000256" key="4">
    <source>
        <dbReference type="ARBA" id="ARBA00022490"/>
    </source>
</evidence>
<comment type="pathway">
    <text evidence="1">Antibiotic biosynthesis.</text>
</comment>
<reference evidence="11" key="1">
    <citation type="submission" date="2015-03" db="EMBL/GenBank/DDBJ databases">
        <title>Draft genome sequence of a novel methanotroph (Sn10-6) isolated from flooded ricefield rhizosphere in India.</title>
        <authorList>
            <person name="Pandit P.S."/>
            <person name="Pore S.D."/>
            <person name="Arora P."/>
            <person name="Kapse N.G."/>
            <person name="Dhakephalkar P.K."/>
            <person name="Rahalkar M.C."/>
        </authorList>
    </citation>
    <scope>NUCLEOTIDE SEQUENCE [LARGE SCALE GENOMIC DNA]</scope>
    <source>
        <strain evidence="11">Sn10-6</strain>
    </source>
</reference>
<dbReference type="CDD" id="cd00833">
    <property type="entry name" value="PKS"/>
    <property type="match status" value="1"/>
</dbReference>
<evidence type="ECO:0000313" key="10">
    <source>
        <dbReference type="EMBL" id="KJV06899.1"/>
    </source>
</evidence>
<dbReference type="Pfam" id="PF22336">
    <property type="entry name" value="RhiE-like_linker"/>
    <property type="match status" value="1"/>
</dbReference>
<dbReference type="InterPro" id="IPR014031">
    <property type="entry name" value="Ketoacyl_synth_C"/>
</dbReference>
<dbReference type="Pfam" id="PF00109">
    <property type="entry name" value="ketoacyl-synt"/>
    <property type="match status" value="1"/>
</dbReference>
<evidence type="ECO:0000256" key="3">
    <source>
        <dbReference type="ARBA" id="ARBA00022450"/>
    </source>
</evidence>
<feature type="domain" description="Ketosynthase family 3 (KS3)" evidence="9">
    <location>
        <begin position="1"/>
        <end position="408"/>
    </location>
</feature>